<evidence type="ECO:0008006" key="9">
    <source>
        <dbReference type="Google" id="ProtNLM"/>
    </source>
</evidence>
<evidence type="ECO:0000313" key="8">
    <source>
        <dbReference type="EMBL" id="NDV33391.1"/>
    </source>
</evidence>
<protein>
    <recommendedName>
        <fullName evidence="9">CobW C-terminal domain-containing protein</fullName>
    </recommendedName>
</protein>
<sequence length="344" mass="38774">MTDNNSPLSSQLKKVPITILTGFLGAGKTTLLNYILNQNHGKRIVVVQNEFGEAIGLETAMIVGDDGSKVQEWLEFPNGCICCTVKDDMVKSLEMLVDRKDKFDYLIIETTGMADPGPLAQSLWLDDALESSLYLDGIITLVDAKHFEKQLNERKSGHVNEAQRQVAFADLIVLNKCDLVNEQELESLEKRVLEVNSLCPRIKTTFSNVPLESILNINAFSIDKATHLDASLAVPHKHVHKSHKSEDDIHTVAFEVPTPTTPEHLNQWLAHWVWERADECTIFRMKGFAAIQGDTHKHIIQGVYDNFEVKRTHIQWGEEEQRTCKFVLIGKKLNKKALQGSFCS</sequence>
<accession>A0A6B2L8X8</accession>
<dbReference type="GO" id="GO:0005737">
    <property type="term" value="C:cytoplasm"/>
    <property type="evidence" value="ECO:0007669"/>
    <property type="project" value="TreeGrafter"/>
</dbReference>
<dbReference type="PANTHER" id="PTHR13748">
    <property type="entry name" value="COBW-RELATED"/>
    <property type="match status" value="1"/>
</dbReference>
<dbReference type="SUPFAM" id="SSF52540">
    <property type="entry name" value="P-loop containing nucleoside triphosphate hydrolases"/>
    <property type="match status" value="1"/>
</dbReference>
<dbReference type="GO" id="GO:0000166">
    <property type="term" value="F:nucleotide binding"/>
    <property type="evidence" value="ECO:0007669"/>
    <property type="project" value="UniProtKB-KW"/>
</dbReference>
<feature type="domain" description="CobW/HypB/UreG nucleotide-binding" evidence="6">
    <location>
        <begin position="16"/>
        <end position="198"/>
    </location>
</feature>
<evidence type="ECO:0000256" key="1">
    <source>
        <dbReference type="ARBA" id="ARBA00022741"/>
    </source>
</evidence>
<dbReference type="Gene3D" id="3.40.50.300">
    <property type="entry name" value="P-loop containing nucleotide triphosphate hydrolases"/>
    <property type="match status" value="1"/>
</dbReference>
<organism evidence="8">
    <name type="scientific">Arcella intermedia</name>
    <dbReference type="NCBI Taxonomy" id="1963864"/>
    <lineage>
        <taxon>Eukaryota</taxon>
        <taxon>Amoebozoa</taxon>
        <taxon>Tubulinea</taxon>
        <taxon>Elardia</taxon>
        <taxon>Arcellinida</taxon>
        <taxon>Sphaerothecina</taxon>
        <taxon>Arcellidae</taxon>
        <taxon>Arcella</taxon>
    </lineage>
</organism>
<comment type="catalytic activity">
    <reaction evidence="5">
        <text>GTP + H2O = GDP + phosphate + H(+)</text>
        <dbReference type="Rhea" id="RHEA:19669"/>
        <dbReference type="ChEBI" id="CHEBI:15377"/>
        <dbReference type="ChEBI" id="CHEBI:15378"/>
        <dbReference type="ChEBI" id="CHEBI:37565"/>
        <dbReference type="ChEBI" id="CHEBI:43474"/>
        <dbReference type="ChEBI" id="CHEBI:58189"/>
    </reaction>
    <physiologicalReaction direction="left-to-right" evidence="5">
        <dbReference type="Rhea" id="RHEA:19670"/>
    </physiologicalReaction>
</comment>
<evidence type="ECO:0000259" key="7">
    <source>
        <dbReference type="Pfam" id="PF07683"/>
    </source>
</evidence>
<feature type="domain" description="CobW C-terminal" evidence="7">
    <location>
        <begin position="249"/>
        <end position="342"/>
    </location>
</feature>
<dbReference type="PANTHER" id="PTHR13748:SF62">
    <property type="entry name" value="COBW DOMAIN-CONTAINING PROTEIN"/>
    <property type="match status" value="1"/>
</dbReference>
<dbReference type="CDD" id="cd03112">
    <property type="entry name" value="CobW-like"/>
    <property type="match status" value="1"/>
</dbReference>
<keyword evidence="3" id="KW-0143">Chaperone</keyword>
<dbReference type="Gene3D" id="3.30.1220.10">
    <property type="entry name" value="CobW-like, C-terminal domain"/>
    <property type="match status" value="1"/>
</dbReference>
<dbReference type="GO" id="GO:0016787">
    <property type="term" value="F:hydrolase activity"/>
    <property type="evidence" value="ECO:0007669"/>
    <property type="project" value="UniProtKB-KW"/>
</dbReference>
<evidence type="ECO:0000256" key="2">
    <source>
        <dbReference type="ARBA" id="ARBA00022801"/>
    </source>
</evidence>
<proteinExistence type="inferred from homology"/>
<dbReference type="InterPro" id="IPR011629">
    <property type="entry name" value="CobW-like_C"/>
</dbReference>
<dbReference type="InterPro" id="IPR003495">
    <property type="entry name" value="CobW/HypB/UreG_nucleotide-bd"/>
</dbReference>
<name>A0A6B2L8X8_9EUKA</name>
<evidence type="ECO:0000256" key="4">
    <source>
        <dbReference type="ARBA" id="ARBA00034320"/>
    </source>
</evidence>
<reference evidence="8" key="1">
    <citation type="journal article" date="2020" name="J. Eukaryot. Microbiol.">
        <title>De novo Sequencing, Assembly and Annotation of the Transcriptome for the Free-Living Testate Amoeba Arcella intermedia.</title>
        <authorList>
            <person name="Ribeiro G.M."/>
            <person name="Porfirio-Sousa A.L."/>
            <person name="Maurer-Alcala X.X."/>
            <person name="Katz L.A."/>
            <person name="Lahr D.J.G."/>
        </authorList>
    </citation>
    <scope>NUCLEOTIDE SEQUENCE</scope>
</reference>
<dbReference type="Pfam" id="PF02492">
    <property type="entry name" value="cobW"/>
    <property type="match status" value="1"/>
</dbReference>
<keyword evidence="1" id="KW-0547">Nucleotide-binding</keyword>
<dbReference type="SUPFAM" id="SSF90002">
    <property type="entry name" value="Hypothetical protein YjiA, C-terminal domain"/>
    <property type="match status" value="1"/>
</dbReference>
<dbReference type="Pfam" id="PF07683">
    <property type="entry name" value="CobW_C"/>
    <property type="match status" value="1"/>
</dbReference>
<evidence type="ECO:0000259" key="6">
    <source>
        <dbReference type="Pfam" id="PF02492"/>
    </source>
</evidence>
<keyword evidence="2" id="KW-0378">Hydrolase</keyword>
<dbReference type="AlphaFoldDB" id="A0A6B2L8X8"/>
<dbReference type="InterPro" id="IPR051316">
    <property type="entry name" value="Zinc-reg_GTPase_activator"/>
</dbReference>
<dbReference type="InterPro" id="IPR036627">
    <property type="entry name" value="CobW-likC_sf"/>
</dbReference>
<dbReference type="InterPro" id="IPR027417">
    <property type="entry name" value="P-loop_NTPase"/>
</dbReference>
<evidence type="ECO:0000256" key="5">
    <source>
        <dbReference type="ARBA" id="ARBA00049117"/>
    </source>
</evidence>
<dbReference type="EMBL" id="GIBP01004422">
    <property type="protein sequence ID" value="NDV33391.1"/>
    <property type="molecule type" value="Transcribed_RNA"/>
</dbReference>
<comment type="similarity">
    <text evidence="4">Belongs to the SIMIBI class G3E GTPase family. ZNG1 subfamily.</text>
</comment>
<evidence type="ECO:0000256" key="3">
    <source>
        <dbReference type="ARBA" id="ARBA00023186"/>
    </source>
</evidence>